<dbReference type="Proteomes" id="UP000887116">
    <property type="component" value="Unassembled WGS sequence"/>
</dbReference>
<name>A0A8X6ILP8_TRICU</name>
<comment type="caution">
    <text evidence="2">The sequence shown here is derived from an EMBL/GenBank/DDBJ whole genome shotgun (WGS) entry which is preliminary data.</text>
</comment>
<protein>
    <submittedName>
        <fullName evidence="2">Zinc finger protein 98</fullName>
    </submittedName>
</protein>
<dbReference type="OrthoDB" id="10456136at2759"/>
<organism evidence="2 3">
    <name type="scientific">Trichonephila clavata</name>
    <name type="common">Joro spider</name>
    <name type="synonym">Nephila clavata</name>
    <dbReference type="NCBI Taxonomy" id="2740835"/>
    <lineage>
        <taxon>Eukaryota</taxon>
        <taxon>Metazoa</taxon>
        <taxon>Ecdysozoa</taxon>
        <taxon>Arthropoda</taxon>
        <taxon>Chelicerata</taxon>
        <taxon>Arachnida</taxon>
        <taxon>Araneae</taxon>
        <taxon>Araneomorphae</taxon>
        <taxon>Entelegynae</taxon>
        <taxon>Araneoidea</taxon>
        <taxon>Nephilidae</taxon>
        <taxon>Trichonephila</taxon>
    </lineage>
</organism>
<sequence>MGMGGMLKRTELTRRKQRKRSSLPHMKSLKNLFASMRVFKRNKTHFTRIPYSNHQTDKRCNQTFENCKSLTSDDHFRDFDGALVEKVLSYNFPSHFLKRTTIQQLYPKIKSIASSESVVEGIQLPYDQSQESNSFCYLSEKAFGRSESYANVQGVPSSEFFYNSFPYKNTDNYNTIQDSNFEFQNNLYCSNPCDIILDLKPSRNKCNFEEISPSTDSRISENGNKYLGNNFLYMNSNHSSLVDDEIINLFGDKKLCIVESNMFIQEKPSFQSKDKEIFNCEKYSHMSYDEVNLSEHKHFHVEDILKRVEHSDNWLKNGFITEKDLYKDKFKNSAKVFFLYIF</sequence>
<reference evidence="2" key="1">
    <citation type="submission" date="2020-07" db="EMBL/GenBank/DDBJ databases">
        <title>Multicomponent nature underlies the extraordinary mechanical properties of spider dragline silk.</title>
        <authorList>
            <person name="Kono N."/>
            <person name="Nakamura H."/>
            <person name="Mori M."/>
            <person name="Yoshida Y."/>
            <person name="Ohtoshi R."/>
            <person name="Malay A.D."/>
            <person name="Moran D.A.P."/>
            <person name="Tomita M."/>
            <person name="Numata K."/>
            <person name="Arakawa K."/>
        </authorList>
    </citation>
    <scope>NUCLEOTIDE SEQUENCE</scope>
</reference>
<dbReference type="AlphaFoldDB" id="A0A8X6ILP8"/>
<evidence type="ECO:0000256" key="1">
    <source>
        <dbReference type="SAM" id="MobiDB-lite"/>
    </source>
</evidence>
<proteinExistence type="predicted"/>
<dbReference type="EMBL" id="BMAO01016232">
    <property type="protein sequence ID" value="GFR07125.1"/>
    <property type="molecule type" value="Genomic_DNA"/>
</dbReference>
<gene>
    <name evidence="2" type="primary">NCL1_63384</name>
    <name evidence="2" type="ORF">TNCT_255031</name>
</gene>
<evidence type="ECO:0000313" key="2">
    <source>
        <dbReference type="EMBL" id="GFR07125.1"/>
    </source>
</evidence>
<keyword evidence="3" id="KW-1185">Reference proteome</keyword>
<feature type="region of interest" description="Disordered" evidence="1">
    <location>
        <begin position="1"/>
        <end position="22"/>
    </location>
</feature>
<evidence type="ECO:0000313" key="3">
    <source>
        <dbReference type="Proteomes" id="UP000887116"/>
    </source>
</evidence>
<accession>A0A8X6ILP8</accession>